<comment type="caution">
    <text evidence="7">The sequence shown here is derived from an EMBL/GenBank/DDBJ whole genome shotgun (WGS) entry which is preliminary data.</text>
</comment>
<dbReference type="OrthoDB" id="421226at2759"/>
<evidence type="ECO:0000313" key="9">
    <source>
        <dbReference type="Proteomes" id="UP001152797"/>
    </source>
</evidence>
<dbReference type="GO" id="GO:0003254">
    <property type="term" value="P:regulation of membrane depolarization"/>
    <property type="evidence" value="ECO:0007669"/>
    <property type="project" value="TreeGrafter"/>
</dbReference>
<feature type="domain" description="Ion transport" evidence="6">
    <location>
        <begin position="35"/>
        <end position="164"/>
    </location>
</feature>
<name>A0A9P1DBQ4_9DINO</name>
<keyword evidence="9" id="KW-1185">Reference proteome</keyword>
<evidence type="ECO:0000313" key="8">
    <source>
        <dbReference type="EMBL" id="CAL1160746.1"/>
    </source>
</evidence>
<dbReference type="SUPFAM" id="SSF81324">
    <property type="entry name" value="Voltage-gated potassium channels"/>
    <property type="match status" value="1"/>
</dbReference>
<reference evidence="7" key="1">
    <citation type="submission" date="2022-10" db="EMBL/GenBank/DDBJ databases">
        <authorList>
            <person name="Chen Y."/>
            <person name="Dougan E. K."/>
            <person name="Chan C."/>
            <person name="Rhodes N."/>
            <person name="Thang M."/>
        </authorList>
    </citation>
    <scope>NUCLEOTIDE SEQUENCE</scope>
</reference>
<dbReference type="InterPro" id="IPR005821">
    <property type="entry name" value="Ion_trans_dom"/>
</dbReference>
<dbReference type="PANTHER" id="PTHR45689:SF5">
    <property type="entry name" value="I[[H]] CHANNEL, ISOFORM E"/>
    <property type="match status" value="1"/>
</dbReference>
<keyword evidence="4 5" id="KW-0472">Membrane</keyword>
<evidence type="ECO:0000256" key="1">
    <source>
        <dbReference type="ARBA" id="ARBA00004141"/>
    </source>
</evidence>
<feature type="transmembrane region" description="Helical" evidence="5">
    <location>
        <begin position="273"/>
        <end position="297"/>
    </location>
</feature>
<gene>
    <name evidence="7" type="ORF">C1SCF055_LOCUS32932</name>
</gene>
<keyword evidence="3 5" id="KW-1133">Transmembrane helix</keyword>
<evidence type="ECO:0000259" key="6">
    <source>
        <dbReference type="Pfam" id="PF00520"/>
    </source>
</evidence>
<sequence length="554" mass="63666">MSLASHESMEEIREAVQEKMLQSKVIHPHATFKIVWDLFGMIFLLRDIFFIPLQLFNIPDTYVIEWLDNASLIFWSIDIILSFFTGYYEKGRLELHHKRIACNYIKTWFFLDVVVVGIDWWFQTQQNAGSAEGVARVTKSIRSARFLRMFRLIREFTRALTLISPLIFPVQGLSKMSKVSVLLREQISSEAGLIYFGILLVILRMFVLQHIIACGWYGIGDFAEETEGKSWILCLVQLERTFNYQYSTCLHWAFAQLGIGSVEIDPETTQERIFCIAVAFVGLISFSTLVSTVTSLMSNLQKAQDQEQQLFRDLRHFLHQNDIPIDLSQRVTRFIQHAYRAQTSRSVDSEVAIFGLLSKSLKAELQFTRYRHCLFSLALCKKMLVAEEHSNAEMVAQHVAVKTLTTLQLAQNDFIFTRGTVARTCYCALEDNLEYIIDRHNRSSVSVGMCIAEMALWTPWVYLGGLVSKEMSRVVAIDVEAFCQTVAEMHDIKEQAIYLAQNIIEEMNTASELNDLWQFHVEDSSQLGADPSEVINPLSPLVRYWARHLATRSV</sequence>
<accession>A0A9P1DBQ4</accession>
<dbReference type="GO" id="GO:0098855">
    <property type="term" value="C:HCN channel complex"/>
    <property type="evidence" value="ECO:0007669"/>
    <property type="project" value="TreeGrafter"/>
</dbReference>
<organism evidence="7">
    <name type="scientific">Cladocopium goreaui</name>
    <dbReference type="NCBI Taxonomy" id="2562237"/>
    <lineage>
        <taxon>Eukaryota</taxon>
        <taxon>Sar</taxon>
        <taxon>Alveolata</taxon>
        <taxon>Dinophyceae</taxon>
        <taxon>Suessiales</taxon>
        <taxon>Symbiodiniaceae</taxon>
        <taxon>Cladocopium</taxon>
    </lineage>
</organism>
<dbReference type="Gene3D" id="1.10.287.630">
    <property type="entry name" value="Helix hairpin bin"/>
    <property type="match status" value="1"/>
</dbReference>
<dbReference type="GO" id="GO:0005249">
    <property type="term" value="F:voltage-gated potassium channel activity"/>
    <property type="evidence" value="ECO:0007669"/>
    <property type="project" value="TreeGrafter"/>
</dbReference>
<dbReference type="EMBL" id="CAMXCT020004024">
    <property type="protein sequence ID" value="CAL1160746.1"/>
    <property type="molecule type" value="Genomic_DNA"/>
</dbReference>
<comment type="subcellular location">
    <subcellularLocation>
        <location evidence="1">Membrane</location>
        <topology evidence="1">Multi-pass membrane protein</topology>
    </subcellularLocation>
</comment>
<dbReference type="EMBL" id="CAMXCT030004024">
    <property type="protein sequence ID" value="CAL4794683.1"/>
    <property type="molecule type" value="Genomic_DNA"/>
</dbReference>
<dbReference type="Gene3D" id="1.10.287.70">
    <property type="match status" value="1"/>
</dbReference>
<evidence type="ECO:0000313" key="7">
    <source>
        <dbReference type="EMBL" id="CAI4007371.1"/>
    </source>
</evidence>
<dbReference type="PANTHER" id="PTHR45689">
    <property type="entry name" value="I[[H]] CHANNEL, ISOFORM E"/>
    <property type="match status" value="1"/>
</dbReference>
<evidence type="ECO:0000256" key="3">
    <source>
        <dbReference type="ARBA" id="ARBA00022989"/>
    </source>
</evidence>
<feature type="transmembrane region" description="Helical" evidence="5">
    <location>
        <begin position="72"/>
        <end position="89"/>
    </location>
</feature>
<feature type="transmembrane region" description="Helical" evidence="5">
    <location>
        <begin position="193"/>
        <end position="219"/>
    </location>
</feature>
<proteinExistence type="predicted"/>
<dbReference type="Proteomes" id="UP001152797">
    <property type="component" value="Unassembled WGS sequence"/>
</dbReference>
<dbReference type="GO" id="GO:0035725">
    <property type="term" value="P:sodium ion transmembrane transport"/>
    <property type="evidence" value="ECO:0007669"/>
    <property type="project" value="TreeGrafter"/>
</dbReference>
<evidence type="ECO:0000256" key="2">
    <source>
        <dbReference type="ARBA" id="ARBA00022692"/>
    </source>
</evidence>
<dbReference type="InterPro" id="IPR018490">
    <property type="entry name" value="cNMP-bd_dom_sf"/>
</dbReference>
<evidence type="ECO:0000256" key="4">
    <source>
        <dbReference type="ARBA" id="ARBA00023136"/>
    </source>
</evidence>
<dbReference type="AlphaFoldDB" id="A0A9P1DBQ4"/>
<feature type="transmembrane region" description="Helical" evidence="5">
    <location>
        <begin position="34"/>
        <end position="52"/>
    </location>
</feature>
<keyword evidence="2 5" id="KW-0812">Transmembrane</keyword>
<dbReference type="EMBL" id="CAMXCT010004024">
    <property type="protein sequence ID" value="CAI4007371.1"/>
    <property type="molecule type" value="Genomic_DNA"/>
</dbReference>
<protein>
    <recommendedName>
        <fullName evidence="6">Ion transport domain-containing protein</fullName>
    </recommendedName>
</protein>
<dbReference type="InterPro" id="IPR051413">
    <property type="entry name" value="K/Na_HCN_channel"/>
</dbReference>
<evidence type="ECO:0000256" key="5">
    <source>
        <dbReference type="SAM" id="Phobius"/>
    </source>
</evidence>
<reference evidence="8" key="2">
    <citation type="submission" date="2024-04" db="EMBL/GenBank/DDBJ databases">
        <authorList>
            <person name="Chen Y."/>
            <person name="Shah S."/>
            <person name="Dougan E. K."/>
            <person name="Thang M."/>
            <person name="Chan C."/>
        </authorList>
    </citation>
    <scope>NUCLEOTIDE SEQUENCE [LARGE SCALE GENOMIC DNA]</scope>
</reference>
<dbReference type="SUPFAM" id="SSF51206">
    <property type="entry name" value="cAMP-binding domain-like"/>
    <property type="match status" value="1"/>
</dbReference>
<dbReference type="Pfam" id="PF00520">
    <property type="entry name" value="Ion_trans"/>
    <property type="match status" value="1"/>
</dbReference>